<dbReference type="Gene3D" id="4.10.1000.40">
    <property type="match status" value="1"/>
</dbReference>
<dbReference type="SUPFAM" id="SSF54928">
    <property type="entry name" value="RNA-binding domain, RBD"/>
    <property type="match status" value="5"/>
</dbReference>
<feature type="domain" description="RRM" evidence="4">
    <location>
        <begin position="337"/>
        <end position="408"/>
    </location>
</feature>
<feature type="domain" description="RRM" evidence="4">
    <location>
        <begin position="617"/>
        <end position="695"/>
    </location>
</feature>
<dbReference type="CDD" id="cd00590">
    <property type="entry name" value="RRM_SF"/>
    <property type="match status" value="4"/>
</dbReference>
<evidence type="ECO:0000259" key="4">
    <source>
        <dbReference type="PROSITE" id="PS50102"/>
    </source>
</evidence>
<feature type="region of interest" description="Disordered" evidence="3">
    <location>
        <begin position="877"/>
        <end position="910"/>
    </location>
</feature>
<comment type="caution">
    <text evidence="5">The sequence shown here is derived from an EMBL/GenBank/DDBJ whole genome shotgun (WGS) entry which is preliminary data.</text>
</comment>
<feature type="compositionally biased region" description="Basic residues" evidence="3">
    <location>
        <begin position="599"/>
        <end position="609"/>
    </location>
</feature>
<dbReference type="GO" id="GO:0003729">
    <property type="term" value="F:mRNA binding"/>
    <property type="evidence" value="ECO:0007669"/>
    <property type="project" value="TreeGrafter"/>
</dbReference>
<feature type="domain" description="RRM" evidence="4">
    <location>
        <begin position="426"/>
        <end position="503"/>
    </location>
</feature>
<evidence type="ECO:0000256" key="1">
    <source>
        <dbReference type="ARBA" id="ARBA00022884"/>
    </source>
</evidence>
<dbReference type="PROSITE" id="PS50102">
    <property type="entry name" value="RRM"/>
    <property type="match status" value="6"/>
</dbReference>
<dbReference type="SMART" id="SM00360">
    <property type="entry name" value="RRM"/>
    <property type="match status" value="7"/>
</dbReference>
<feature type="region of interest" description="Disordered" evidence="3">
    <location>
        <begin position="692"/>
        <end position="712"/>
    </location>
</feature>
<dbReference type="InterPro" id="IPR035979">
    <property type="entry name" value="RBD_domain_sf"/>
</dbReference>
<feature type="domain" description="RRM" evidence="4">
    <location>
        <begin position="803"/>
        <end position="880"/>
    </location>
</feature>
<feature type="region of interest" description="Disordered" evidence="3">
    <location>
        <begin position="590"/>
        <end position="619"/>
    </location>
</feature>
<dbReference type="PANTHER" id="PTHR48025">
    <property type="entry name" value="OS02G0815200 PROTEIN"/>
    <property type="match status" value="1"/>
</dbReference>
<evidence type="ECO:0000256" key="2">
    <source>
        <dbReference type="PROSITE-ProRule" id="PRU00176"/>
    </source>
</evidence>
<dbReference type="Pfam" id="PF00076">
    <property type="entry name" value="RRM_1"/>
    <property type="match status" value="6"/>
</dbReference>
<dbReference type="PANTHER" id="PTHR48025:SF1">
    <property type="entry name" value="RRM DOMAIN-CONTAINING PROTEIN"/>
    <property type="match status" value="1"/>
</dbReference>
<keyword evidence="1 2" id="KW-0694">RNA-binding</keyword>
<reference evidence="5" key="1">
    <citation type="submission" date="2021-02" db="EMBL/GenBank/DDBJ databases">
        <authorList>
            <person name="Dougan E. K."/>
            <person name="Rhodes N."/>
            <person name="Thang M."/>
            <person name="Chan C."/>
        </authorList>
    </citation>
    <scope>NUCLEOTIDE SEQUENCE</scope>
</reference>
<dbReference type="InterPro" id="IPR050502">
    <property type="entry name" value="Euk_RNA-bind_prot"/>
</dbReference>
<accession>A0A812S8D0</accession>
<dbReference type="Gene3D" id="3.30.70.330">
    <property type="match status" value="6"/>
</dbReference>
<sequence length="991" mass="108824">MFQHHDAALFVASSPQPPLHPAGVPPRAIGMQVRPFEMPPSVPRTLPMPVTPRPGHFAGPLVPRLPVVSDSVLQALQPVPGREEICKYGQACQRAGCWYQHPNGRTIDQNPLKAMCHWGAACDKVDCWRIHPPERDDFVSPPQDFFLYLDEIAMNRPDVVAMPTDKEVFIDPLPFEKGTDELAQFLEAFGEVEEVFQLSLQARGYVRFKFHLGAARCVNAKAGIWSESERALKSDKAALGYSVQSSYPGSLILDIAGGVEAINIASLAETTGVRYLRLNAGGHSGYAKRVGAASDSRVHFSGKATRTQLEQLRLQVEGFIAKAHQTMARRLEALRPVELVVSGLPTKMLPAEVEELVRNFGAVESVEPVRAGEVVVTFESSSSAEKAAAGLRGECLGERSLECSLKPRARPAESAQHYVEDTADAAVVLVMNLHPGARADEIETLFAPIGPAKVHWPDPSTDAGSLRFCYVRLASADLAQQAVAALAGATLRGQGIQVSPTKPREDSATLFVANIPYEAQEANVQAALTPAGKVTDVRIVRNGRNCIAFVDFSRHEEATKAIQTLQGADCLGSPLRLDMEQERKKLLLLNRAPAPRGSQRAHRSHSPKKPQREPEPSKLFLGNVPAEATEEDLRGIFCDVDGLKEVAIVRNKADDHRANYAFVRYKTAAQAASALEKFRSLELFGKKVRVKQSGKDNDGWSNKKGHAAQASKGPLGKELVVRNLPDDAQEDELRLLFEPIGPLSEVKLLREEGGTHARLAYLEATDAATAMERLHWADFRGSSLKVFRPRSQSPSRKPKRRRPHLFVGNLPAELDEDVLRETMEGAGEVHEVRLVREKGGKFKGCAFVEYADPSCVDEAIQLLNHAMCLDRPMNVKRYRSRSPSPSARNRSRSRSPKVLEPPEGVWRPPVTVPPHLLAPPPPMMPLPLPPPLFLPPPRPTSATGPSTPRPSVRPSCAAHIRDQVPRPPRSRSRTRLPLARRPQETPGQAWT</sequence>
<organism evidence="5 6">
    <name type="scientific">Symbiodinium natans</name>
    <dbReference type="NCBI Taxonomy" id="878477"/>
    <lineage>
        <taxon>Eukaryota</taxon>
        <taxon>Sar</taxon>
        <taxon>Alveolata</taxon>
        <taxon>Dinophyceae</taxon>
        <taxon>Suessiales</taxon>
        <taxon>Symbiodiniaceae</taxon>
        <taxon>Symbiodinium</taxon>
    </lineage>
</organism>
<proteinExistence type="predicted"/>
<dbReference type="AlphaFoldDB" id="A0A812S8D0"/>
<evidence type="ECO:0000313" key="5">
    <source>
        <dbReference type="EMBL" id="CAE7471652.1"/>
    </source>
</evidence>
<dbReference type="EMBL" id="CAJNDS010002433">
    <property type="protein sequence ID" value="CAE7471652.1"/>
    <property type="molecule type" value="Genomic_DNA"/>
</dbReference>
<dbReference type="OrthoDB" id="1099063at2759"/>
<dbReference type="InterPro" id="IPR000504">
    <property type="entry name" value="RRM_dom"/>
</dbReference>
<feature type="compositionally biased region" description="Pro residues" evidence="3">
    <location>
        <begin position="930"/>
        <end position="939"/>
    </location>
</feature>
<name>A0A812S8D0_9DINO</name>
<evidence type="ECO:0000256" key="3">
    <source>
        <dbReference type="SAM" id="MobiDB-lite"/>
    </source>
</evidence>
<feature type="region of interest" description="Disordered" evidence="3">
    <location>
        <begin position="930"/>
        <end position="991"/>
    </location>
</feature>
<dbReference type="Proteomes" id="UP000604046">
    <property type="component" value="Unassembled WGS sequence"/>
</dbReference>
<feature type="domain" description="RRM" evidence="4">
    <location>
        <begin position="508"/>
        <end position="582"/>
    </location>
</feature>
<keyword evidence="6" id="KW-1185">Reference proteome</keyword>
<feature type="domain" description="RRM" evidence="4">
    <location>
        <begin position="717"/>
        <end position="791"/>
    </location>
</feature>
<gene>
    <name evidence="5" type="primary">pabpc1-a</name>
    <name evidence="5" type="ORF">SNAT2548_LOCUS26487</name>
</gene>
<evidence type="ECO:0000313" key="6">
    <source>
        <dbReference type="Proteomes" id="UP000604046"/>
    </source>
</evidence>
<protein>
    <submittedName>
        <fullName evidence="5">Pabpc1-a protein</fullName>
    </submittedName>
</protein>
<dbReference type="InterPro" id="IPR012677">
    <property type="entry name" value="Nucleotide-bd_a/b_plait_sf"/>
</dbReference>